<dbReference type="EMBL" id="CP010992">
    <property type="protein sequence ID" value="AMO21223.1"/>
    <property type="molecule type" value="Genomic_DNA"/>
</dbReference>
<proteinExistence type="predicted"/>
<dbReference type="RefSeq" id="WP_014165667.1">
    <property type="nucleotide sequence ID" value="NZ_CP010992.1"/>
</dbReference>
<name>A0AAI8CJL0_9FLAO</name>
<evidence type="ECO:0000256" key="3">
    <source>
        <dbReference type="ARBA" id="ARBA00022679"/>
    </source>
</evidence>
<keyword evidence="3" id="KW-0808">Transferase</keyword>
<evidence type="ECO:0000256" key="2">
    <source>
        <dbReference type="ARBA" id="ARBA00022603"/>
    </source>
</evidence>
<dbReference type="GO" id="GO:0008757">
    <property type="term" value="F:S-adenosylmethionine-dependent methyltransferase activity"/>
    <property type="evidence" value="ECO:0007669"/>
    <property type="project" value="InterPro"/>
</dbReference>
<dbReference type="PANTHER" id="PTHR32183:SF6">
    <property type="entry name" value="CYSTEINE SULFINATE DESULFINASE_CYSTEINE DESULFURASE AND RELATED ENZYMES"/>
    <property type="match status" value="1"/>
</dbReference>
<dbReference type="Gene3D" id="3.40.50.150">
    <property type="entry name" value="Vaccinia Virus protein VP39"/>
    <property type="match status" value="1"/>
</dbReference>
<protein>
    <submittedName>
        <fullName evidence="5">SAM-dependent methyltransferase</fullName>
    </submittedName>
</protein>
<dbReference type="PANTHER" id="PTHR32183">
    <property type="match status" value="1"/>
</dbReference>
<organism evidence="5 6">
    <name type="scientific">Flavobacterium columnare</name>
    <dbReference type="NCBI Taxonomy" id="996"/>
    <lineage>
        <taxon>Bacteria</taxon>
        <taxon>Pseudomonadati</taxon>
        <taxon>Bacteroidota</taxon>
        <taxon>Flavobacteriia</taxon>
        <taxon>Flavobacteriales</taxon>
        <taxon>Flavobacteriaceae</taxon>
        <taxon>Flavobacterium</taxon>
    </lineage>
</organism>
<evidence type="ECO:0000313" key="5">
    <source>
        <dbReference type="EMBL" id="AMO21223.1"/>
    </source>
</evidence>
<dbReference type="AlphaFoldDB" id="A0AAI8CJL0"/>
<reference evidence="5 6" key="2">
    <citation type="submission" date="2019-05" db="EMBL/GenBank/DDBJ databases">
        <authorList>
            <person name="Ravantti J.J."/>
        </authorList>
    </citation>
    <scope>NUCLEOTIDE SEQUENCE [LARGE SCALE GENOMIC DNA]</scope>
    <source>
        <strain evidence="5 6">B185</strain>
    </source>
</reference>
<gene>
    <name evidence="5" type="ORF">UN65_13580</name>
</gene>
<dbReference type="SUPFAM" id="SSF53335">
    <property type="entry name" value="S-adenosyl-L-methionine-dependent methyltransferases"/>
    <property type="match status" value="1"/>
</dbReference>
<dbReference type="GO" id="GO:0032259">
    <property type="term" value="P:methylation"/>
    <property type="evidence" value="ECO:0007669"/>
    <property type="project" value="UniProtKB-KW"/>
</dbReference>
<evidence type="ECO:0000313" key="6">
    <source>
        <dbReference type="Proteomes" id="UP000304840"/>
    </source>
</evidence>
<keyword evidence="4" id="KW-0949">S-adenosyl-L-methionine</keyword>
<keyword evidence="2 5" id="KW-0489">Methyltransferase</keyword>
<accession>A0AAI8CJL0</accession>
<keyword evidence="1" id="KW-0597">Phosphoprotein</keyword>
<reference evidence="6" key="1">
    <citation type="submission" date="2016-03" db="EMBL/GenBank/DDBJ databases">
        <title>Flavobacterium columnare strain B185, complete genome.</title>
        <authorList>
            <person name="Sundberg L.-R."/>
            <person name="Papponen P."/>
            <person name="Laanto E."/>
        </authorList>
    </citation>
    <scope>NUCLEOTIDE SEQUENCE [LARGE SCALE GENOMIC DNA]</scope>
    <source>
        <strain evidence="6">B185</strain>
    </source>
</reference>
<dbReference type="InterPro" id="IPR008854">
    <property type="entry name" value="TPMT"/>
</dbReference>
<dbReference type="Proteomes" id="UP000304840">
    <property type="component" value="Chromosome"/>
</dbReference>
<dbReference type="Pfam" id="PF05724">
    <property type="entry name" value="TPMT"/>
    <property type="match status" value="1"/>
</dbReference>
<sequence>MNLNNNYWENRYQKNEIGWDVGTITQPLKAYINQLTNKNLKILIPGGGNSYEFEYLIQKGFNNTYVLDYAKTPIENIKKRFPQVAPNQIIFEDFFLHNGNYDLIIEQTFFCAIPPFLRKEYVSKMNSLLKPQGKITGLLFQFPLTEQGPPFGGSYEEYQHLFAPYFNIKILESAYNSIKPRQGKELFFIFTKK</sequence>
<dbReference type="InterPro" id="IPR029063">
    <property type="entry name" value="SAM-dependent_MTases_sf"/>
</dbReference>
<dbReference type="PROSITE" id="PS51585">
    <property type="entry name" value="SAM_MT_TPMT"/>
    <property type="match status" value="1"/>
</dbReference>
<evidence type="ECO:0000256" key="1">
    <source>
        <dbReference type="ARBA" id="ARBA00022553"/>
    </source>
</evidence>
<evidence type="ECO:0000256" key="4">
    <source>
        <dbReference type="ARBA" id="ARBA00022691"/>
    </source>
</evidence>